<dbReference type="NCBIfam" id="TIGR01549">
    <property type="entry name" value="HAD-SF-IA-v1"/>
    <property type="match status" value="1"/>
</dbReference>
<dbReference type="Proteomes" id="UP001500621">
    <property type="component" value="Unassembled WGS sequence"/>
</dbReference>
<dbReference type="InterPro" id="IPR036412">
    <property type="entry name" value="HAD-like_sf"/>
</dbReference>
<dbReference type="SFLD" id="SFLDS00003">
    <property type="entry name" value="Haloacid_Dehalogenase"/>
    <property type="match status" value="1"/>
</dbReference>
<evidence type="ECO:0000313" key="3">
    <source>
        <dbReference type="Proteomes" id="UP001500621"/>
    </source>
</evidence>
<organism evidence="2 3">
    <name type="scientific">Nocardioides nanhaiensis</name>
    <dbReference type="NCBI Taxonomy" id="1476871"/>
    <lineage>
        <taxon>Bacteria</taxon>
        <taxon>Bacillati</taxon>
        <taxon>Actinomycetota</taxon>
        <taxon>Actinomycetes</taxon>
        <taxon>Propionibacteriales</taxon>
        <taxon>Nocardioidaceae</taxon>
        <taxon>Nocardioides</taxon>
    </lineage>
</organism>
<dbReference type="EMBL" id="BAABIM010000001">
    <property type="protein sequence ID" value="GAA4672253.1"/>
    <property type="molecule type" value="Genomic_DNA"/>
</dbReference>
<reference evidence="3" key="1">
    <citation type="journal article" date="2019" name="Int. J. Syst. Evol. Microbiol.">
        <title>The Global Catalogue of Microorganisms (GCM) 10K type strain sequencing project: providing services to taxonomists for standard genome sequencing and annotation.</title>
        <authorList>
            <consortium name="The Broad Institute Genomics Platform"/>
            <consortium name="The Broad Institute Genome Sequencing Center for Infectious Disease"/>
            <person name="Wu L."/>
            <person name="Ma J."/>
        </authorList>
    </citation>
    <scope>NUCLEOTIDE SEQUENCE [LARGE SCALE GENOMIC DNA]</scope>
    <source>
        <strain evidence="3">JCM 18127</strain>
    </source>
</reference>
<dbReference type="Gene3D" id="3.40.50.1000">
    <property type="entry name" value="HAD superfamily/HAD-like"/>
    <property type="match status" value="1"/>
</dbReference>
<evidence type="ECO:0000313" key="2">
    <source>
        <dbReference type="EMBL" id="GAA4672253.1"/>
    </source>
</evidence>
<proteinExistence type="predicted"/>
<gene>
    <name evidence="2" type="ORF">GCM10023226_06260</name>
</gene>
<dbReference type="InterPro" id="IPR023198">
    <property type="entry name" value="PGP-like_dom2"/>
</dbReference>
<dbReference type="SUPFAM" id="SSF56784">
    <property type="entry name" value="HAD-like"/>
    <property type="match status" value="1"/>
</dbReference>
<feature type="region of interest" description="Disordered" evidence="1">
    <location>
        <begin position="225"/>
        <end position="244"/>
    </location>
</feature>
<protein>
    <submittedName>
        <fullName evidence="2">HAD family hydrolase</fullName>
    </submittedName>
</protein>
<dbReference type="InterPro" id="IPR023214">
    <property type="entry name" value="HAD_sf"/>
</dbReference>
<dbReference type="RefSeq" id="WP_345262589.1">
    <property type="nucleotide sequence ID" value="NZ_BAABIM010000001.1"/>
</dbReference>
<dbReference type="GO" id="GO:0016787">
    <property type="term" value="F:hydrolase activity"/>
    <property type="evidence" value="ECO:0007669"/>
    <property type="project" value="UniProtKB-KW"/>
</dbReference>
<comment type="caution">
    <text evidence="2">The sequence shown here is derived from an EMBL/GenBank/DDBJ whole genome shotgun (WGS) entry which is preliminary data.</text>
</comment>
<accession>A0ABP8VUB7</accession>
<sequence length="244" mass="26028">MTTLRAVVLDVDGTLLDSVYHHTVAWTRALADTPLQVPAWRVHRAIGMGGDKLVEHVAGARAEQEWGPELRERWEQEYDRLLEEPRLLEGARELLVHLRASGLLVGLASSGIPRHAARAMELLDADELADAVLTSEDAEGSKPDPDLVTQALEELGTGAAAMVGDAVWDVRAGTAAGIPTLAVCSGGYGRDELLGAGAVQVFESLPHLSAGLTSAVSACEHWLEGSRRPTSADPRPRRSPGSEL</sequence>
<keyword evidence="3" id="KW-1185">Reference proteome</keyword>
<dbReference type="InterPro" id="IPR006439">
    <property type="entry name" value="HAD-SF_hydro_IA"/>
</dbReference>
<dbReference type="PRINTS" id="PR00413">
    <property type="entry name" value="HADHALOGNASE"/>
</dbReference>
<keyword evidence="2" id="KW-0378">Hydrolase</keyword>
<name>A0ABP8VUB7_9ACTN</name>
<dbReference type="PANTHER" id="PTHR43434:SF16">
    <property type="entry name" value="BLL8046 PROTEIN"/>
    <property type="match status" value="1"/>
</dbReference>
<evidence type="ECO:0000256" key="1">
    <source>
        <dbReference type="SAM" id="MobiDB-lite"/>
    </source>
</evidence>
<dbReference type="SFLD" id="SFLDG01129">
    <property type="entry name" value="C1.5:_HAD__Beta-PGM__Phosphata"/>
    <property type="match status" value="1"/>
</dbReference>
<dbReference type="Pfam" id="PF00702">
    <property type="entry name" value="Hydrolase"/>
    <property type="match status" value="1"/>
</dbReference>
<dbReference type="SFLD" id="SFLDG01135">
    <property type="entry name" value="C1.5.6:_HAD__Beta-PGM__Phospha"/>
    <property type="match status" value="1"/>
</dbReference>
<dbReference type="InterPro" id="IPR050155">
    <property type="entry name" value="HAD-like_hydrolase_sf"/>
</dbReference>
<dbReference type="Gene3D" id="1.10.150.240">
    <property type="entry name" value="Putative phosphatase, domain 2"/>
    <property type="match status" value="1"/>
</dbReference>
<dbReference type="PANTHER" id="PTHR43434">
    <property type="entry name" value="PHOSPHOGLYCOLATE PHOSPHATASE"/>
    <property type="match status" value="1"/>
</dbReference>